<dbReference type="Pfam" id="PF19054">
    <property type="entry name" value="DUF5753"/>
    <property type="match status" value="1"/>
</dbReference>
<dbReference type="SUPFAM" id="SSF47413">
    <property type="entry name" value="lambda repressor-like DNA-binding domains"/>
    <property type="match status" value="1"/>
</dbReference>
<dbReference type="Pfam" id="PF13560">
    <property type="entry name" value="HTH_31"/>
    <property type="match status" value="1"/>
</dbReference>
<dbReference type="InterPro" id="IPR043917">
    <property type="entry name" value="DUF5753"/>
</dbReference>
<dbReference type="Gene3D" id="1.10.260.40">
    <property type="entry name" value="lambda repressor-like DNA-binding domains"/>
    <property type="match status" value="1"/>
</dbReference>
<accession>A0A238XMQ9</accession>
<reference evidence="2 3" key="1">
    <citation type="submission" date="2017-06" db="EMBL/GenBank/DDBJ databases">
        <authorList>
            <person name="Kim H.J."/>
            <person name="Triplett B.A."/>
        </authorList>
    </citation>
    <scope>NUCLEOTIDE SEQUENCE [LARGE SCALE GENOMIC DNA]</scope>
    <source>
        <strain evidence="2 3">DSM 43151</strain>
    </source>
</reference>
<dbReference type="SMART" id="SM00530">
    <property type="entry name" value="HTH_XRE"/>
    <property type="match status" value="1"/>
</dbReference>
<feature type="domain" description="HTH cro/C1-type" evidence="1">
    <location>
        <begin position="23"/>
        <end position="75"/>
    </location>
</feature>
<dbReference type="InterPro" id="IPR010982">
    <property type="entry name" value="Lambda_DNA-bd_dom_sf"/>
</dbReference>
<name>A0A238XMQ9_9ACTN</name>
<evidence type="ECO:0000259" key="1">
    <source>
        <dbReference type="PROSITE" id="PS50943"/>
    </source>
</evidence>
<sequence>MRRYGDSVARPTSTARRELGGELRRLRGERRAVDVATALGWSESKLSRIETAHTGITEADLDRLLTLYGVRVEDRGRLRDLARHGRARAWWTSYRSFVTDPYDEYLALEGEAISISQWEAQVMPGLLQTSEYARAVIETGADVEDSEVIQRRVNVRMDRQRVFTREPPATLRVVLDEGVLLREVGGREVLIRQLTRLHEATMRPGVEVLILPFEAGAHAGLTESFLVLEFPNGTRNPVVHSEGLTGGHFRVKQEETDVYRDAFDDLRERALPKEESRTVIAETRDRLAR</sequence>
<gene>
    <name evidence="2" type="ORF">SAMN06264365_103570</name>
</gene>
<dbReference type="GO" id="GO:0003677">
    <property type="term" value="F:DNA binding"/>
    <property type="evidence" value="ECO:0007669"/>
    <property type="project" value="InterPro"/>
</dbReference>
<dbReference type="EMBL" id="FZNR01000003">
    <property type="protein sequence ID" value="SNR59962.1"/>
    <property type="molecule type" value="Genomic_DNA"/>
</dbReference>
<organism evidence="2 3">
    <name type="scientific">Actinoplanes regularis</name>
    <dbReference type="NCBI Taxonomy" id="52697"/>
    <lineage>
        <taxon>Bacteria</taxon>
        <taxon>Bacillati</taxon>
        <taxon>Actinomycetota</taxon>
        <taxon>Actinomycetes</taxon>
        <taxon>Micromonosporales</taxon>
        <taxon>Micromonosporaceae</taxon>
        <taxon>Actinoplanes</taxon>
    </lineage>
</organism>
<keyword evidence="3" id="KW-1185">Reference proteome</keyword>
<dbReference type="AlphaFoldDB" id="A0A238XMQ9"/>
<dbReference type="InterPro" id="IPR001387">
    <property type="entry name" value="Cro/C1-type_HTH"/>
</dbReference>
<evidence type="ECO:0000313" key="2">
    <source>
        <dbReference type="EMBL" id="SNR59962.1"/>
    </source>
</evidence>
<proteinExistence type="predicted"/>
<dbReference type="PROSITE" id="PS50943">
    <property type="entry name" value="HTH_CROC1"/>
    <property type="match status" value="1"/>
</dbReference>
<dbReference type="Proteomes" id="UP000198415">
    <property type="component" value="Unassembled WGS sequence"/>
</dbReference>
<protein>
    <submittedName>
        <fullName evidence="2">Helix-turn-helix domain-containing protein</fullName>
    </submittedName>
</protein>
<dbReference type="CDD" id="cd00093">
    <property type="entry name" value="HTH_XRE"/>
    <property type="match status" value="1"/>
</dbReference>
<evidence type="ECO:0000313" key="3">
    <source>
        <dbReference type="Proteomes" id="UP000198415"/>
    </source>
</evidence>